<name>A0A317VTS1_9EURO</name>
<feature type="region of interest" description="Disordered" evidence="1">
    <location>
        <begin position="164"/>
        <end position="190"/>
    </location>
</feature>
<gene>
    <name evidence="2" type="ORF">BO94DRAFT_201906</name>
</gene>
<feature type="compositionally biased region" description="Basic and acidic residues" evidence="1">
    <location>
        <begin position="170"/>
        <end position="190"/>
    </location>
</feature>
<dbReference type="RefSeq" id="XP_025464230.1">
    <property type="nucleotide sequence ID" value="XM_025606104.1"/>
</dbReference>
<proteinExistence type="predicted"/>
<feature type="region of interest" description="Disordered" evidence="1">
    <location>
        <begin position="115"/>
        <end position="134"/>
    </location>
</feature>
<evidence type="ECO:0000313" key="3">
    <source>
        <dbReference type="Proteomes" id="UP000246702"/>
    </source>
</evidence>
<dbReference type="EMBL" id="MSFK01000027">
    <property type="protein sequence ID" value="PWY76417.1"/>
    <property type="molecule type" value="Genomic_DNA"/>
</dbReference>
<dbReference type="Proteomes" id="UP000246702">
    <property type="component" value="Unassembled WGS sequence"/>
</dbReference>
<dbReference type="GeneID" id="37108247"/>
<organism evidence="2 3">
    <name type="scientific">Aspergillus sclerotioniger CBS 115572</name>
    <dbReference type="NCBI Taxonomy" id="1450535"/>
    <lineage>
        <taxon>Eukaryota</taxon>
        <taxon>Fungi</taxon>
        <taxon>Dikarya</taxon>
        <taxon>Ascomycota</taxon>
        <taxon>Pezizomycotina</taxon>
        <taxon>Eurotiomycetes</taxon>
        <taxon>Eurotiomycetidae</taxon>
        <taxon>Eurotiales</taxon>
        <taxon>Aspergillaceae</taxon>
        <taxon>Aspergillus</taxon>
        <taxon>Aspergillus subgen. Circumdati</taxon>
    </lineage>
</organism>
<reference evidence="2 3" key="1">
    <citation type="submission" date="2016-12" db="EMBL/GenBank/DDBJ databases">
        <title>The genomes of Aspergillus section Nigri reveals drivers in fungal speciation.</title>
        <authorList>
            <consortium name="DOE Joint Genome Institute"/>
            <person name="Vesth T.C."/>
            <person name="Nybo J."/>
            <person name="Theobald S."/>
            <person name="Brandl J."/>
            <person name="Frisvad J.C."/>
            <person name="Nielsen K.F."/>
            <person name="Lyhne E.K."/>
            <person name="Kogle M.E."/>
            <person name="Kuo A."/>
            <person name="Riley R."/>
            <person name="Clum A."/>
            <person name="Nolan M."/>
            <person name="Lipzen A."/>
            <person name="Salamov A."/>
            <person name="Henrissat B."/>
            <person name="Wiebenga A."/>
            <person name="De Vries R.P."/>
            <person name="Grigoriev I.V."/>
            <person name="Mortensen U.H."/>
            <person name="Andersen M.R."/>
            <person name="Baker S.E."/>
        </authorList>
    </citation>
    <scope>NUCLEOTIDE SEQUENCE [LARGE SCALE GENOMIC DNA]</scope>
    <source>
        <strain evidence="2 3">CBS 115572</strain>
    </source>
</reference>
<protein>
    <submittedName>
        <fullName evidence="2">Uncharacterized protein</fullName>
    </submittedName>
</protein>
<feature type="region of interest" description="Disordered" evidence="1">
    <location>
        <begin position="39"/>
        <end position="61"/>
    </location>
</feature>
<accession>A0A317VTS1</accession>
<dbReference type="AlphaFoldDB" id="A0A317VTS1"/>
<comment type="caution">
    <text evidence="2">The sequence shown here is derived from an EMBL/GenBank/DDBJ whole genome shotgun (WGS) entry which is preliminary data.</text>
</comment>
<keyword evidence="3" id="KW-1185">Reference proteome</keyword>
<evidence type="ECO:0000313" key="2">
    <source>
        <dbReference type="EMBL" id="PWY76417.1"/>
    </source>
</evidence>
<evidence type="ECO:0000256" key="1">
    <source>
        <dbReference type="SAM" id="MobiDB-lite"/>
    </source>
</evidence>
<sequence length="190" mass="21388">MAWAAEGTGAPSDSLDESLSVLLFSSTFVFRLSRSLSLSPWSSTSCQSRPNPPSKARHHPRCHQLSKRKEKAGAVYILILSQSNITYRKSQTPNPMHRTDPIYIDAGGSRYQLGETPASSACKQTQQRETERRRPNMNVPPMQIYVQAMYLYLNRSGTLRKFPVCQQRDATSRNERKGGEEAKDPPSEID</sequence>